<gene>
    <name evidence="8" type="ORF">DXB72_11870</name>
</gene>
<dbReference type="Proteomes" id="UP000260970">
    <property type="component" value="Unassembled WGS sequence"/>
</dbReference>
<dbReference type="EMBL" id="QSUG01000013">
    <property type="protein sequence ID" value="RGN21499.1"/>
    <property type="molecule type" value="Genomic_DNA"/>
</dbReference>
<evidence type="ECO:0000256" key="1">
    <source>
        <dbReference type="ARBA" id="ARBA00009104"/>
    </source>
</evidence>
<evidence type="ECO:0000256" key="2">
    <source>
        <dbReference type="ARBA" id="ARBA00011963"/>
    </source>
</evidence>
<dbReference type="InterPro" id="IPR010488">
    <property type="entry name" value="Zeta_toxin_domain"/>
</dbReference>
<dbReference type="EC" id="2.7.1.176" evidence="2"/>
<evidence type="ECO:0000256" key="6">
    <source>
        <dbReference type="ARBA" id="ARBA00048178"/>
    </source>
</evidence>
<dbReference type="GO" id="GO:0016301">
    <property type="term" value="F:kinase activity"/>
    <property type="evidence" value="ECO:0007669"/>
    <property type="project" value="InterPro"/>
</dbReference>
<proteinExistence type="inferred from homology"/>
<dbReference type="RefSeq" id="WP_117690804.1">
    <property type="nucleotide sequence ID" value="NZ_QSUE01000011.1"/>
</dbReference>
<dbReference type="InterPro" id="IPR027417">
    <property type="entry name" value="P-loop_NTPase"/>
</dbReference>
<organism evidence="8 9">
    <name type="scientific">Agathobacter rectalis</name>
    <dbReference type="NCBI Taxonomy" id="39491"/>
    <lineage>
        <taxon>Bacteria</taxon>
        <taxon>Bacillati</taxon>
        <taxon>Bacillota</taxon>
        <taxon>Clostridia</taxon>
        <taxon>Lachnospirales</taxon>
        <taxon>Lachnospiraceae</taxon>
        <taxon>Agathobacter</taxon>
    </lineage>
</organism>
<evidence type="ECO:0000256" key="5">
    <source>
        <dbReference type="ARBA" id="ARBA00032897"/>
    </source>
</evidence>
<comment type="similarity">
    <text evidence="1">Belongs to the zeta toxin family.</text>
</comment>
<dbReference type="GO" id="GO:0005524">
    <property type="term" value="F:ATP binding"/>
    <property type="evidence" value="ECO:0007669"/>
    <property type="project" value="UniProtKB-KW"/>
</dbReference>
<sequence>MMEYTQEEFEECYNKIYDSLTKDGIAQQQNCVIFLGGQPGAGKSHFIGQDEFINYIKINGDDYRKYHPRFKDIVLYDVNDMAERTQEFVNACIERLIKDLSDEGYNLVIEGTLRSSQVTINTCQILKDKGYQTDLYIVAIDAVTSWNYTINRAELLKEMGDTPRLVPIDKYNYIVNNLVNSVDQIDSAGCFDAIHIVDRNSKIIYPDNTGRKAASIMEEKLNVGKWNEMYDDIANKFFDLQIDMLQTRKKHKGR</sequence>
<evidence type="ECO:0000259" key="7">
    <source>
        <dbReference type="Pfam" id="PF06414"/>
    </source>
</evidence>
<evidence type="ECO:0000256" key="4">
    <source>
        <dbReference type="ARBA" id="ARBA00022840"/>
    </source>
</evidence>
<keyword evidence="4" id="KW-0067">ATP-binding</keyword>
<evidence type="ECO:0000313" key="9">
    <source>
        <dbReference type="Proteomes" id="UP000260970"/>
    </source>
</evidence>
<evidence type="ECO:0000313" key="8">
    <source>
        <dbReference type="EMBL" id="RGN21499.1"/>
    </source>
</evidence>
<protein>
    <recommendedName>
        <fullName evidence="5">UDP-N-acetylglucosamine kinase</fullName>
        <ecNumber evidence="2">2.7.1.176</ecNumber>
    </recommendedName>
    <alternativeName>
        <fullName evidence="5">UDP-N-acetylglucosamine kinase</fullName>
    </alternativeName>
</protein>
<comment type="caution">
    <text evidence="8">The sequence shown here is derived from an EMBL/GenBank/DDBJ whole genome shotgun (WGS) entry which is preliminary data.</text>
</comment>
<dbReference type="Pfam" id="PF06414">
    <property type="entry name" value="Zeta_toxin"/>
    <property type="match status" value="1"/>
</dbReference>
<dbReference type="AlphaFoldDB" id="A0A3E5ALD3"/>
<evidence type="ECO:0000256" key="3">
    <source>
        <dbReference type="ARBA" id="ARBA00022741"/>
    </source>
</evidence>
<dbReference type="SUPFAM" id="SSF52540">
    <property type="entry name" value="P-loop containing nucleoside triphosphate hydrolases"/>
    <property type="match status" value="1"/>
</dbReference>
<keyword evidence="3" id="KW-0547">Nucleotide-binding</keyword>
<comment type="catalytic activity">
    <reaction evidence="6">
        <text>UDP-N-acetyl-alpha-D-glucosamine + ATP = UDP-N-acetyl-alpha-D-glucosamine 3'-phosphate + ADP + H(+)</text>
        <dbReference type="Rhea" id="RHEA:32671"/>
        <dbReference type="ChEBI" id="CHEBI:15378"/>
        <dbReference type="ChEBI" id="CHEBI:30616"/>
        <dbReference type="ChEBI" id="CHEBI:57705"/>
        <dbReference type="ChEBI" id="CHEBI:64353"/>
        <dbReference type="ChEBI" id="CHEBI:456216"/>
        <dbReference type="EC" id="2.7.1.176"/>
    </reaction>
</comment>
<reference evidence="8 9" key="1">
    <citation type="submission" date="2018-08" db="EMBL/GenBank/DDBJ databases">
        <title>A genome reference for cultivated species of the human gut microbiota.</title>
        <authorList>
            <person name="Zou Y."/>
            <person name="Xue W."/>
            <person name="Luo G."/>
        </authorList>
    </citation>
    <scope>NUCLEOTIDE SEQUENCE [LARGE SCALE GENOMIC DNA]</scope>
    <source>
        <strain evidence="8 9">OM05-6AA</strain>
    </source>
</reference>
<dbReference type="Gene3D" id="3.40.50.300">
    <property type="entry name" value="P-loop containing nucleotide triphosphate hydrolases"/>
    <property type="match status" value="1"/>
</dbReference>
<name>A0A3E5ALD3_9FIRM</name>
<feature type="domain" description="Zeta toxin" evidence="7">
    <location>
        <begin position="25"/>
        <end position="208"/>
    </location>
</feature>
<accession>A0A3E5ALD3</accession>